<evidence type="ECO:0000313" key="4">
    <source>
        <dbReference type="Proteomes" id="UP001209854"/>
    </source>
</evidence>
<dbReference type="RefSeq" id="WP_262567119.1">
    <property type="nucleotide sequence ID" value="NZ_JAPFCC010000001.1"/>
</dbReference>
<name>A0ABT3MRY2_9GAMM</name>
<feature type="domain" description="Phage capsid-like C-terminal" evidence="2">
    <location>
        <begin position="153"/>
        <end position="427"/>
    </location>
</feature>
<dbReference type="Pfam" id="PF05065">
    <property type="entry name" value="Phage_capsid"/>
    <property type="match status" value="1"/>
</dbReference>
<protein>
    <submittedName>
        <fullName evidence="3">Phage major capsid protein</fullName>
    </submittedName>
</protein>
<organism evidence="3 4">
    <name type="scientific">Endozoicomonas gorgoniicola</name>
    <dbReference type="NCBI Taxonomy" id="1234144"/>
    <lineage>
        <taxon>Bacteria</taxon>
        <taxon>Pseudomonadati</taxon>
        <taxon>Pseudomonadota</taxon>
        <taxon>Gammaproteobacteria</taxon>
        <taxon>Oceanospirillales</taxon>
        <taxon>Endozoicomonadaceae</taxon>
        <taxon>Endozoicomonas</taxon>
    </lineage>
</organism>
<keyword evidence="4" id="KW-1185">Reference proteome</keyword>
<comment type="subcellular location">
    <subcellularLocation>
        <location evidence="1">Virion</location>
    </subcellularLocation>
</comment>
<proteinExistence type="predicted"/>
<dbReference type="Gene3D" id="3.30.2400.10">
    <property type="entry name" value="Major capsid protein gp5"/>
    <property type="match status" value="1"/>
</dbReference>
<dbReference type="InterPro" id="IPR024455">
    <property type="entry name" value="Phage_capsid"/>
</dbReference>
<sequence length="433" mass="48498">MSDELKRLQEKRATIADKMAKLVEVAEKEDRGISSDERGQWNTMRTELEAMDQRIADLKEAIEHRRSVEVPLNPLPAETREYELDDFGNPVMLKKPSKDQRADEAQQYTDAFMALLRSGQPGMLDLDQNQRQILRDHYVKEERAQGVVPSSSGGYLIPTTLSNRIIETMQAYGGIRQFATVMNTTAGEVINWPTNDDTGNEGEIVAEHAKVDEGDLVFGQKALGAYKYSSKVIRVSIELLQDNAFALDSFITRKFGQRLGRITARHYATGTGSGQPQGLLPAASVGHTSSSPTDINYKDLLHLKHSIDPAYRNMASCRWLFNDKVLLQLKEMLDDNNRPLWKPSMADGTPALIDGDPFVIDQGCPDPASDVVTMAYGDLSEFVIRDVLGFTLHRMVEKYIDYGQIGFLAFMRTDSNLMDSEAVKTLKMKKAPK</sequence>
<evidence type="ECO:0000259" key="2">
    <source>
        <dbReference type="Pfam" id="PF05065"/>
    </source>
</evidence>
<dbReference type="SUPFAM" id="SSF56563">
    <property type="entry name" value="Major capsid protein gp5"/>
    <property type="match status" value="1"/>
</dbReference>
<dbReference type="InterPro" id="IPR054612">
    <property type="entry name" value="Phage_capsid-like_C"/>
</dbReference>
<dbReference type="EMBL" id="JAPFCC010000001">
    <property type="protein sequence ID" value="MCW7552141.1"/>
    <property type="molecule type" value="Genomic_DNA"/>
</dbReference>
<comment type="caution">
    <text evidence="3">The sequence shown here is derived from an EMBL/GenBank/DDBJ whole genome shotgun (WGS) entry which is preliminary data.</text>
</comment>
<evidence type="ECO:0000256" key="1">
    <source>
        <dbReference type="ARBA" id="ARBA00004328"/>
    </source>
</evidence>
<dbReference type="Proteomes" id="UP001209854">
    <property type="component" value="Unassembled WGS sequence"/>
</dbReference>
<reference evidence="3 4" key="1">
    <citation type="submission" date="2022-10" db="EMBL/GenBank/DDBJ databases">
        <title>High-quality genome sequences of two octocoral-associated bacteria, Endozoicomonas euniceicola EF212 and Endozoicomonas gorgoniicola PS125.</title>
        <authorList>
            <person name="Chiou Y.-J."/>
            <person name="Chen Y.-H."/>
        </authorList>
    </citation>
    <scope>NUCLEOTIDE SEQUENCE [LARGE SCALE GENOMIC DNA]</scope>
    <source>
        <strain evidence="3 4">PS125</strain>
    </source>
</reference>
<dbReference type="NCBIfam" id="TIGR01554">
    <property type="entry name" value="major_cap_HK97"/>
    <property type="match status" value="1"/>
</dbReference>
<gene>
    <name evidence="3" type="ORF">NX722_05670</name>
</gene>
<accession>A0ABT3MRY2</accession>
<evidence type="ECO:0000313" key="3">
    <source>
        <dbReference type="EMBL" id="MCW7552141.1"/>
    </source>
</evidence>